<dbReference type="Pfam" id="PF01170">
    <property type="entry name" value="UPF0020"/>
    <property type="match status" value="1"/>
</dbReference>
<sequence>MPRRKLLALLTLAFAGVLGVAPPFTLLKRPARFSATPVVSEHSNDAVNQLAREELESIGAKDVRFMDQRWYFDAGSNFDVTRLLEVRHVQSVRSIVLLADSQRSEGLRLDAMIKRGNWKALEDLAAFVPCSGWCCRAAARGAAKRRWPNGTQELEAALHRRFGWPIQKPGRLADVTVHMQLFRNKLLLEVALLKQRRPVLGGGWPHRGLGHVEAWALARTLDLKADEVVLDPMCGKGTLLAEVATWWPSTRLIGVDVDPKQLQRCRENFQWLQREVSLHLANVTDDGLAAVGMVDRVLVAPPWNKQFAVQGQLQDFFEQMFRAIFGVLKPDGKLAPWRSCSAVRWPEVSPTRIQGLCGEESAERAGRFTVLSPGPC</sequence>
<dbReference type="Gene3D" id="3.40.50.150">
    <property type="entry name" value="Vaccinia Virus protein VP39"/>
    <property type="match status" value="1"/>
</dbReference>
<dbReference type="InterPro" id="IPR029063">
    <property type="entry name" value="SAM-dependent_MTases_sf"/>
</dbReference>
<reference evidence="3" key="1">
    <citation type="submission" date="2022-10" db="EMBL/GenBank/DDBJ databases">
        <authorList>
            <person name="Chen Y."/>
            <person name="Dougan E. K."/>
            <person name="Chan C."/>
            <person name="Rhodes N."/>
            <person name="Thang M."/>
        </authorList>
    </citation>
    <scope>NUCLEOTIDE SEQUENCE</scope>
</reference>
<evidence type="ECO:0000313" key="5">
    <source>
        <dbReference type="Proteomes" id="UP001152797"/>
    </source>
</evidence>
<dbReference type="AlphaFoldDB" id="A0A9P1C6C6"/>
<protein>
    <submittedName>
        <fullName evidence="4">THUMP domain-containing protein 2</fullName>
    </submittedName>
</protein>
<organism evidence="3">
    <name type="scientific">Cladocopium goreaui</name>
    <dbReference type="NCBI Taxonomy" id="2562237"/>
    <lineage>
        <taxon>Eukaryota</taxon>
        <taxon>Sar</taxon>
        <taxon>Alveolata</taxon>
        <taxon>Dinophyceae</taxon>
        <taxon>Suessiales</taxon>
        <taxon>Symbiodiniaceae</taxon>
        <taxon>Cladocopium</taxon>
    </lineage>
</organism>
<evidence type="ECO:0000313" key="4">
    <source>
        <dbReference type="EMBL" id="CAL4772855.1"/>
    </source>
</evidence>
<comment type="caution">
    <text evidence="3">The sequence shown here is derived from an EMBL/GenBank/DDBJ whole genome shotgun (WGS) entry which is preliminary data.</text>
</comment>
<dbReference type="PANTHER" id="PTHR14911">
    <property type="entry name" value="THUMP DOMAIN-CONTAINING"/>
    <property type="match status" value="1"/>
</dbReference>
<feature type="domain" description="Ribosomal RNA large subunit methyltransferase K/L-like methyltransferase" evidence="2">
    <location>
        <begin position="214"/>
        <end position="334"/>
    </location>
</feature>
<name>A0A9P1C6C6_9DINO</name>
<accession>A0A9P1C6C6</accession>
<reference evidence="4 5" key="2">
    <citation type="submission" date="2024-05" db="EMBL/GenBank/DDBJ databases">
        <authorList>
            <person name="Chen Y."/>
            <person name="Shah S."/>
            <person name="Dougan E. K."/>
            <person name="Thang M."/>
            <person name="Chan C."/>
        </authorList>
    </citation>
    <scope>NUCLEOTIDE SEQUENCE [LARGE SCALE GENOMIC DNA]</scope>
</reference>
<feature type="chain" id="PRO_5043270135" evidence="1">
    <location>
        <begin position="20"/>
        <end position="376"/>
    </location>
</feature>
<dbReference type="EMBL" id="CAMXCT030001001">
    <property type="protein sequence ID" value="CAL4772855.1"/>
    <property type="molecule type" value="Genomic_DNA"/>
</dbReference>
<dbReference type="GO" id="GO:0030488">
    <property type="term" value="P:tRNA methylation"/>
    <property type="evidence" value="ECO:0007669"/>
    <property type="project" value="TreeGrafter"/>
</dbReference>
<dbReference type="GO" id="GO:0016423">
    <property type="term" value="F:tRNA (guanine) methyltransferase activity"/>
    <property type="evidence" value="ECO:0007669"/>
    <property type="project" value="TreeGrafter"/>
</dbReference>
<dbReference type="EMBL" id="CAMXCT020001001">
    <property type="protein sequence ID" value="CAL1138918.1"/>
    <property type="molecule type" value="Genomic_DNA"/>
</dbReference>
<dbReference type="InterPro" id="IPR000241">
    <property type="entry name" value="RlmKL-like_Mtase"/>
</dbReference>
<gene>
    <name evidence="3" type="ORF">C1SCF055_LOCUS12982</name>
</gene>
<keyword evidence="1" id="KW-0732">Signal</keyword>
<keyword evidence="5" id="KW-1185">Reference proteome</keyword>
<evidence type="ECO:0000313" key="3">
    <source>
        <dbReference type="EMBL" id="CAI3985543.1"/>
    </source>
</evidence>
<dbReference type="GO" id="GO:0043527">
    <property type="term" value="C:tRNA methyltransferase complex"/>
    <property type="evidence" value="ECO:0007669"/>
    <property type="project" value="UniProtKB-ARBA"/>
</dbReference>
<dbReference type="PANTHER" id="PTHR14911:SF13">
    <property type="entry name" value="TRNA (GUANINE(6)-N2)-METHYLTRANSFERASE THUMP3"/>
    <property type="match status" value="1"/>
</dbReference>
<dbReference type="EMBL" id="CAMXCT010001001">
    <property type="protein sequence ID" value="CAI3985543.1"/>
    <property type="molecule type" value="Genomic_DNA"/>
</dbReference>
<evidence type="ECO:0000259" key="2">
    <source>
        <dbReference type="Pfam" id="PF01170"/>
    </source>
</evidence>
<dbReference type="CDD" id="cd02440">
    <property type="entry name" value="AdoMet_MTases"/>
    <property type="match status" value="1"/>
</dbReference>
<dbReference type="SUPFAM" id="SSF53335">
    <property type="entry name" value="S-adenosyl-L-methionine-dependent methyltransferases"/>
    <property type="match status" value="1"/>
</dbReference>
<dbReference type="Proteomes" id="UP001152797">
    <property type="component" value="Unassembled WGS sequence"/>
</dbReference>
<feature type="signal peptide" evidence="1">
    <location>
        <begin position="1"/>
        <end position="19"/>
    </location>
</feature>
<proteinExistence type="predicted"/>
<evidence type="ECO:0000256" key="1">
    <source>
        <dbReference type="SAM" id="SignalP"/>
    </source>
</evidence>
<dbReference type="OrthoDB" id="2013972at2759"/>